<comment type="caution">
    <text evidence="1">The sequence shown here is derived from an EMBL/GenBank/DDBJ whole genome shotgun (WGS) entry which is preliminary data.</text>
</comment>
<dbReference type="AlphaFoldDB" id="A0A9P6J5T8"/>
<accession>A0A9P6J5T8</accession>
<evidence type="ECO:0000313" key="1">
    <source>
        <dbReference type="EMBL" id="KAF9963148.1"/>
    </source>
</evidence>
<feature type="non-terminal residue" evidence="1">
    <location>
        <position position="1"/>
    </location>
</feature>
<proteinExistence type="predicted"/>
<gene>
    <name evidence="1" type="ORF">BGZ70_007604</name>
</gene>
<keyword evidence="2" id="KW-1185">Reference proteome</keyword>
<dbReference type="EMBL" id="JAAAHY010000493">
    <property type="protein sequence ID" value="KAF9963148.1"/>
    <property type="molecule type" value="Genomic_DNA"/>
</dbReference>
<evidence type="ECO:0000313" key="2">
    <source>
        <dbReference type="Proteomes" id="UP000738359"/>
    </source>
</evidence>
<dbReference type="Proteomes" id="UP000738359">
    <property type="component" value="Unassembled WGS sequence"/>
</dbReference>
<reference evidence="1" key="1">
    <citation type="journal article" date="2020" name="Fungal Divers.">
        <title>Resolving the Mortierellaceae phylogeny through synthesis of multi-gene phylogenetics and phylogenomics.</title>
        <authorList>
            <person name="Vandepol N."/>
            <person name="Liber J."/>
            <person name="Desiro A."/>
            <person name="Na H."/>
            <person name="Kennedy M."/>
            <person name="Barry K."/>
            <person name="Grigoriev I.V."/>
            <person name="Miller A.N."/>
            <person name="O'Donnell K."/>
            <person name="Stajich J.E."/>
            <person name="Bonito G."/>
        </authorList>
    </citation>
    <scope>NUCLEOTIDE SEQUENCE</scope>
    <source>
        <strain evidence="1">CK1249</strain>
    </source>
</reference>
<name>A0A9P6J5T8_MORAP</name>
<protein>
    <submittedName>
        <fullName evidence="1">Uncharacterized protein</fullName>
    </submittedName>
</protein>
<sequence length="105" mass="11508">TEFLTILKNGRLLSVEDDEDYDSATCERSFDLHTILSSSNPGADKIAKALKDVFLQDPAAAASSTSPAMALYRVTLPSSATRVHLWILGWVDDHLQGYHTVSIET</sequence>
<organism evidence="1 2">
    <name type="scientific">Mortierella alpina</name>
    <name type="common">Oleaginous fungus</name>
    <name type="synonym">Mortierella renispora</name>
    <dbReference type="NCBI Taxonomy" id="64518"/>
    <lineage>
        <taxon>Eukaryota</taxon>
        <taxon>Fungi</taxon>
        <taxon>Fungi incertae sedis</taxon>
        <taxon>Mucoromycota</taxon>
        <taxon>Mortierellomycotina</taxon>
        <taxon>Mortierellomycetes</taxon>
        <taxon>Mortierellales</taxon>
        <taxon>Mortierellaceae</taxon>
        <taxon>Mortierella</taxon>
    </lineage>
</organism>
<dbReference type="OrthoDB" id="2345681at2759"/>